<gene>
    <name evidence="5" type="primary">atsA_30</name>
    <name evidence="5" type="ORF">Pan97_26630</name>
</gene>
<keyword evidence="2 5" id="KW-0378">Hydrolase</keyword>
<evidence type="ECO:0000313" key="5">
    <source>
        <dbReference type="EMBL" id="QDU75629.1"/>
    </source>
</evidence>
<sequence precursor="true">MRTSPNCKYAVIGLGCLLFSTISSPASALSPDSPKPPNVLLLVADDLGYAELGCQGNASVKTPRIDAFSQTAVRCTQAYVTAPNCSPSRAGFLTGRIPLRFGYEFNPIGARNEDSQTGLPSKQQTMAEYLHDAGYTNGLVGKWHLGGAADYHPQRHGFDEFFGFLHEGHYFVPSPWNETTTWIRRKGLPLGHIDRYQVSKNLIYSSHMGHDEPDYDANNPILREGQPVVENAYFTDAITREATSFIERYRSSPWFLYVAYNAVHSPLQAKNETLTLFKEENDIHRRIFLAMLYDLDRSVGQILQSLEETGQSDSTLVVFFSDNGGPTKETTASNVPLRDGKGSMYEGGIRVPFLIRWPGQLQGGSVSDAVVSSLDLFPALTGLIGTKSPYELDGIDIAKVIGNPELGSKRTLYWRQGKRAALREGRWKIVAPNGHDTTSKWQLFDLEDDPSETIDLSNSQDQRQRMEDLLRKWHELNQEMAEPLF</sequence>
<dbReference type="Gene3D" id="3.40.720.10">
    <property type="entry name" value="Alkaline Phosphatase, subunit A"/>
    <property type="match status" value="1"/>
</dbReference>
<dbReference type="EC" id="3.1.6.1" evidence="5"/>
<dbReference type="RefSeq" id="WP_144973152.1">
    <property type="nucleotide sequence ID" value="NZ_CP036289.1"/>
</dbReference>
<keyword evidence="3" id="KW-0732">Signal</keyword>
<name>A0A518C8S6_9BACT</name>
<dbReference type="PANTHER" id="PTHR42693:SF53">
    <property type="entry name" value="ENDO-4-O-SULFATASE"/>
    <property type="match status" value="1"/>
</dbReference>
<dbReference type="AlphaFoldDB" id="A0A518C8S6"/>
<dbReference type="Proteomes" id="UP000318626">
    <property type="component" value="Chromosome"/>
</dbReference>
<dbReference type="InterPro" id="IPR017850">
    <property type="entry name" value="Alkaline_phosphatase_core_sf"/>
</dbReference>
<evidence type="ECO:0000313" key="6">
    <source>
        <dbReference type="Proteomes" id="UP000318626"/>
    </source>
</evidence>
<evidence type="ECO:0000259" key="4">
    <source>
        <dbReference type="Pfam" id="PF00884"/>
    </source>
</evidence>
<dbReference type="GO" id="GO:0004065">
    <property type="term" value="F:arylsulfatase activity"/>
    <property type="evidence" value="ECO:0007669"/>
    <property type="project" value="UniProtKB-EC"/>
</dbReference>
<evidence type="ECO:0000256" key="1">
    <source>
        <dbReference type="ARBA" id="ARBA00008779"/>
    </source>
</evidence>
<protein>
    <submittedName>
        <fullName evidence="5">Arylsulfatase</fullName>
        <ecNumber evidence="5">3.1.6.1</ecNumber>
    </submittedName>
</protein>
<dbReference type="OrthoDB" id="9783154at2"/>
<accession>A0A518C8S6</accession>
<dbReference type="KEGG" id="bvo:Pan97_26630"/>
<dbReference type="SUPFAM" id="SSF53649">
    <property type="entry name" value="Alkaline phosphatase-like"/>
    <property type="match status" value="1"/>
</dbReference>
<keyword evidence="6" id="KW-1185">Reference proteome</keyword>
<evidence type="ECO:0000256" key="2">
    <source>
        <dbReference type="ARBA" id="ARBA00022801"/>
    </source>
</evidence>
<evidence type="ECO:0000256" key="3">
    <source>
        <dbReference type="SAM" id="SignalP"/>
    </source>
</evidence>
<dbReference type="InterPro" id="IPR050738">
    <property type="entry name" value="Sulfatase"/>
</dbReference>
<dbReference type="InterPro" id="IPR000917">
    <property type="entry name" value="Sulfatase_N"/>
</dbReference>
<dbReference type="PANTHER" id="PTHR42693">
    <property type="entry name" value="ARYLSULFATASE FAMILY MEMBER"/>
    <property type="match status" value="1"/>
</dbReference>
<dbReference type="EMBL" id="CP036289">
    <property type="protein sequence ID" value="QDU75629.1"/>
    <property type="molecule type" value="Genomic_DNA"/>
</dbReference>
<comment type="similarity">
    <text evidence="1">Belongs to the sulfatase family.</text>
</comment>
<feature type="signal peptide" evidence="3">
    <location>
        <begin position="1"/>
        <end position="28"/>
    </location>
</feature>
<organism evidence="5 6">
    <name type="scientific">Bremerella volcania</name>
    <dbReference type="NCBI Taxonomy" id="2527984"/>
    <lineage>
        <taxon>Bacteria</taxon>
        <taxon>Pseudomonadati</taxon>
        <taxon>Planctomycetota</taxon>
        <taxon>Planctomycetia</taxon>
        <taxon>Pirellulales</taxon>
        <taxon>Pirellulaceae</taxon>
        <taxon>Bremerella</taxon>
    </lineage>
</organism>
<dbReference type="Pfam" id="PF00884">
    <property type="entry name" value="Sulfatase"/>
    <property type="match status" value="1"/>
</dbReference>
<reference evidence="6" key="1">
    <citation type="submission" date="2019-02" db="EMBL/GenBank/DDBJ databases">
        <title>Deep-cultivation of Planctomycetes and their phenomic and genomic characterization uncovers novel biology.</title>
        <authorList>
            <person name="Wiegand S."/>
            <person name="Jogler M."/>
            <person name="Boedeker C."/>
            <person name="Pinto D."/>
            <person name="Vollmers J."/>
            <person name="Rivas-Marin E."/>
            <person name="Kohn T."/>
            <person name="Peeters S.H."/>
            <person name="Heuer A."/>
            <person name="Rast P."/>
            <person name="Oberbeckmann S."/>
            <person name="Bunk B."/>
            <person name="Jeske O."/>
            <person name="Meyerdierks A."/>
            <person name="Storesund J.E."/>
            <person name="Kallscheuer N."/>
            <person name="Luecker S."/>
            <person name="Lage O.M."/>
            <person name="Pohl T."/>
            <person name="Merkel B.J."/>
            <person name="Hornburger P."/>
            <person name="Mueller R.-W."/>
            <person name="Bruemmer F."/>
            <person name="Labrenz M."/>
            <person name="Spormann A.M."/>
            <person name="Op den Camp H."/>
            <person name="Overmann J."/>
            <person name="Amann R."/>
            <person name="Jetten M.S.M."/>
            <person name="Mascher T."/>
            <person name="Medema M.H."/>
            <person name="Devos D.P."/>
            <person name="Kaster A.-K."/>
            <person name="Ovreas L."/>
            <person name="Rohde M."/>
            <person name="Galperin M.Y."/>
            <person name="Jogler C."/>
        </authorList>
    </citation>
    <scope>NUCLEOTIDE SEQUENCE [LARGE SCALE GENOMIC DNA]</scope>
    <source>
        <strain evidence="6">Pan97</strain>
    </source>
</reference>
<feature type="domain" description="Sulfatase N-terminal" evidence="4">
    <location>
        <begin position="37"/>
        <end position="385"/>
    </location>
</feature>
<feature type="chain" id="PRO_5022163628" evidence="3">
    <location>
        <begin position="29"/>
        <end position="485"/>
    </location>
</feature>
<proteinExistence type="inferred from homology"/>
<dbReference type="Gene3D" id="3.30.1120.10">
    <property type="match status" value="1"/>
</dbReference>